<name>A0A7Y2PYA3_9MICO</name>
<comment type="caution">
    <text evidence="3">The sequence shown here is derived from an EMBL/GenBank/DDBJ whole genome shotgun (WGS) entry which is preliminary data.</text>
</comment>
<evidence type="ECO:0000256" key="1">
    <source>
        <dbReference type="ARBA" id="ARBA00023002"/>
    </source>
</evidence>
<sequence>MARDAARGAGADLTVGVGLLPRYDLAVFEDTVRRIDSDPLFSTIWVPDERFFRDLGVSLTIAAANSERVRLGSAVTDAFVRHPALTATLFASLDEYAGGRMVIGIGAGVAGLPAMGIARPRPQTAIREAIHLMRAMWKGGRVDFDGATTSFHGELDFAAPREAIPIWVAGRGPRILELAGAVADGALVGGLVAPAGLAFAEERILAGAASAGRGQGPTRAIWLHVGLDRDERRARDAVRPIVATVIYLSPDILQTLGIEMDRALLQELLAIEYSLDNPRLREVGGRFSDELLASFSTSGTPAQVAEGFRALREAGIEHIAVFPSLGEGQTITEFVELLAEATAGAQ</sequence>
<dbReference type="PANTHER" id="PTHR43244">
    <property type="match status" value="1"/>
</dbReference>
<evidence type="ECO:0000313" key="3">
    <source>
        <dbReference type="EMBL" id="NNH03116.1"/>
    </source>
</evidence>
<accession>A0A7Y2PYA3</accession>
<reference evidence="3 4" key="1">
    <citation type="submission" date="2020-05" db="EMBL/GenBank/DDBJ databases">
        <title>MicrobeNet Type strains.</title>
        <authorList>
            <person name="Nicholson A.C."/>
        </authorList>
    </citation>
    <scope>NUCLEOTIDE SEQUENCE [LARGE SCALE GENOMIC DNA]</scope>
    <source>
        <strain evidence="3 4">JCM 14282</strain>
    </source>
</reference>
<organism evidence="3 4">
    <name type="scientific">Microbacterium ulmi</name>
    <dbReference type="NCBI Taxonomy" id="179095"/>
    <lineage>
        <taxon>Bacteria</taxon>
        <taxon>Bacillati</taxon>
        <taxon>Actinomycetota</taxon>
        <taxon>Actinomycetes</taxon>
        <taxon>Micrococcales</taxon>
        <taxon>Microbacteriaceae</taxon>
        <taxon>Microbacterium</taxon>
    </lineage>
</organism>
<gene>
    <name evidence="3" type="ORF">HLA99_04525</name>
</gene>
<dbReference type="PANTHER" id="PTHR43244:SF1">
    <property type="entry name" value="5,10-METHYLENETETRAHYDROMETHANOPTERIN REDUCTASE"/>
    <property type="match status" value="1"/>
</dbReference>
<dbReference type="SUPFAM" id="SSF51679">
    <property type="entry name" value="Bacterial luciferase-like"/>
    <property type="match status" value="1"/>
</dbReference>
<proteinExistence type="predicted"/>
<dbReference type="AlphaFoldDB" id="A0A7Y2PYA3"/>
<dbReference type="InterPro" id="IPR050564">
    <property type="entry name" value="F420-G6PD/mer"/>
</dbReference>
<dbReference type="Gene3D" id="3.20.20.30">
    <property type="entry name" value="Luciferase-like domain"/>
    <property type="match status" value="1"/>
</dbReference>
<dbReference type="InterPro" id="IPR036661">
    <property type="entry name" value="Luciferase-like_sf"/>
</dbReference>
<dbReference type="Proteomes" id="UP000543598">
    <property type="component" value="Unassembled WGS sequence"/>
</dbReference>
<evidence type="ECO:0000313" key="4">
    <source>
        <dbReference type="Proteomes" id="UP000543598"/>
    </source>
</evidence>
<dbReference type="EMBL" id="JABEMB010000003">
    <property type="protein sequence ID" value="NNH03116.1"/>
    <property type="molecule type" value="Genomic_DNA"/>
</dbReference>
<dbReference type="RefSeq" id="WP_167034651.1">
    <property type="nucleotide sequence ID" value="NZ_BAAANA010000002.1"/>
</dbReference>
<protein>
    <submittedName>
        <fullName evidence="3">LLM class flavin-dependent oxidoreductase</fullName>
    </submittedName>
</protein>
<dbReference type="CDD" id="cd01097">
    <property type="entry name" value="Tetrahydromethanopterin_reductase"/>
    <property type="match status" value="1"/>
</dbReference>
<keyword evidence="1" id="KW-0560">Oxidoreductase</keyword>
<evidence type="ECO:0000259" key="2">
    <source>
        <dbReference type="Pfam" id="PF00296"/>
    </source>
</evidence>
<feature type="domain" description="Luciferase-like" evidence="2">
    <location>
        <begin position="41"/>
        <end position="318"/>
    </location>
</feature>
<dbReference type="GO" id="GO:0016705">
    <property type="term" value="F:oxidoreductase activity, acting on paired donors, with incorporation or reduction of molecular oxygen"/>
    <property type="evidence" value="ECO:0007669"/>
    <property type="project" value="InterPro"/>
</dbReference>
<keyword evidence="4" id="KW-1185">Reference proteome</keyword>
<dbReference type="InterPro" id="IPR011251">
    <property type="entry name" value="Luciferase-like_dom"/>
</dbReference>
<dbReference type="Pfam" id="PF00296">
    <property type="entry name" value="Bac_luciferase"/>
    <property type="match status" value="1"/>
</dbReference>